<feature type="transmembrane region" description="Helical" evidence="6">
    <location>
        <begin position="210"/>
        <end position="230"/>
    </location>
</feature>
<reference evidence="7" key="1">
    <citation type="submission" date="2016-01" db="EMBL/GenBank/DDBJ databases">
        <authorList>
            <person name="Peeters C."/>
        </authorList>
    </citation>
    <scope>NUCLEOTIDE SEQUENCE [LARGE SCALE GENOMIC DNA]</scope>
    <source>
        <strain evidence="7">LMG 22940</strain>
    </source>
</reference>
<feature type="transmembrane region" description="Helical" evidence="6">
    <location>
        <begin position="334"/>
        <end position="351"/>
    </location>
</feature>
<sequence length="489" mass="52039">MLDHQVPAYNIALVVIGPLVLVALWHALTRTRWGTLVRAATSDREMLGALGINQAWLFTSVFFAGAFLAGLGGALQVPRMSANLSLDLDTIGNAFVVVVVGGMGSIPGAFIAALLIAEIKALCIGIGHVSIFGIDVSLSKFTLVAEFVVMAVVLVLRPWGLLGRAQTAVRFTGAPETPLRPADKRLKALAAGVVLLLVLAPLMAGSFPYVPVLLVEIMIAVLFAASLHFIMGPGGMHSFGHAAYFGLGAYGAALFLKMLSLPMELALVLGPLLAVLGALVFGWFCVRLSGVYLAMLTLAFAQIVWSIVYQWDAVTGGSNGILGLWPSRWLSSPVAYYYVTLVFVVLGVWLLRRMLFAPFGHAMRASRDSALRAEAIGIDVQRIQWTAFVIASIPCGLAGSLYAFSKGNISPEVISVGRSVDGLVMVLLGGVQTLAGPIVGAPVYTWLKDTVMRQTDYWQALLGAAILLLVIAFPQGIAGFVRERFAEAD</sequence>
<keyword evidence="4 6" id="KW-1133">Transmembrane helix</keyword>
<dbReference type="InterPro" id="IPR043428">
    <property type="entry name" value="LivM-like"/>
</dbReference>
<dbReference type="GO" id="GO:0005886">
    <property type="term" value="C:plasma membrane"/>
    <property type="evidence" value="ECO:0007669"/>
    <property type="project" value="UniProtKB-SubCell"/>
</dbReference>
<comment type="subcellular location">
    <subcellularLocation>
        <location evidence="1">Cell membrane</location>
        <topology evidence="1">Multi-pass membrane protein</topology>
    </subcellularLocation>
</comment>
<keyword evidence="5 6" id="KW-0472">Membrane</keyword>
<feature type="transmembrane region" description="Helical" evidence="6">
    <location>
        <begin position="242"/>
        <end position="259"/>
    </location>
</feature>
<feature type="transmembrane region" description="Helical" evidence="6">
    <location>
        <begin position="91"/>
        <end position="115"/>
    </location>
</feature>
<dbReference type="CDD" id="cd06581">
    <property type="entry name" value="TM_PBP1_LivM_like"/>
    <property type="match status" value="1"/>
</dbReference>
<dbReference type="PANTHER" id="PTHR30482:SF17">
    <property type="entry name" value="ABC TRANSPORTER ATP-BINDING PROTEIN"/>
    <property type="match status" value="1"/>
</dbReference>
<dbReference type="EMBL" id="FCON02000096">
    <property type="protein sequence ID" value="SAL80756.1"/>
    <property type="molecule type" value="Genomic_DNA"/>
</dbReference>
<feature type="transmembrane region" description="Helical" evidence="6">
    <location>
        <begin position="147"/>
        <end position="165"/>
    </location>
</feature>
<feature type="transmembrane region" description="Helical" evidence="6">
    <location>
        <begin position="424"/>
        <end position="447"/>
    </location>
</feature>
<dbReference type="Pfam" id="PF02653">
    <property type="entry name" value="BPD_transp_2"/>
    <property type="match status" value="2"/>
</dbReference>
<gene>
    <name evidence="7" type="ORF">AWB68_05929</name>
</gene>
<evidence type="ECO:0000256" key="6">
    <source>
        <dbReference type="SAM" id="Phobius"/>
    </source>
</evidence>
<evidence type="ECO:0000256" key="1">
    <source>
        <dbReference type="ARBA" id="ARBA00004651"/>
    </source>
</evidence>
<organism evidence="7 8">
    <name type="scientific">Caballeronia choica</name>
    <dbReference type="NCBI Taxonomy" id="326476"/>
    <lineage>
        <taxon>Bacteria</taxon>
        <taxon>Pseudomonadati</taxon>
        <taxon>Pseudomonadota</taxon>
        <taxon>Betaproteobacteria</taxon>
        <taxon>Burkholderiales</taxon>
        <taxon>Burkholderiaceae</taxon>
        <taxon>Caballeronia</taxon>
    </lineage>
</organism>
<evidence type="ECO:0000313" key="7">
    <source>
        <dbReference type="EMBL" id="SAL80756.1"/>
    </source>
</evidence>
<evidence type="ECO:0000313" key="8">
    <source>
        <dbReference type="Proteomes" id="UP000054770"/>
    </source>
</evidence>
<name>A0A158KHY7_9BURK</name>
<dbReference type="CDD" id="cd06582">
    <property type="entry name" value="TM_PBP1_LivH_like"/>
    <property type="match status" value="1"/>
</dbReference>
<feature type="transmembrane region" description="Helical" evidence="6">
    <location>
        <begin position="186"/>
        <end position="204"/>
    </location>
</feature>
<dbReference type="Proteomes" id="UP000054770">
    <property type="component" value="Unassembled WGS sequence"/>
</dbReference>
<proteinExistence type="predicted"/>
<keyword evidence="3 6" id="KW-0812">Transmembrane</keyword>
<dbReference type="InterPro" id="IPR001851">
    <property type="entry name" value="ABC_transp_permease"/>
</dbReference>
<evidence type="ECO:0000256" key="4">
    <source>
        <dbReference type="ARBA" id="ARBA00022989"/>
    </source>
</evidence>
<feature type="transmembrane region" description="Helical" evidence="6">
    <location>
        <begin position="459"/>
        <end position="481"/>
    </location>
</feature>
<feature type="transmembrane region" description="Helical" evidence="6">
    <location>
        <begin position="6"/>
        <end position="28"/>
    </location>
</feature>
<evidence type="ECO:0000256" key="3">
    <source>
        <dbReference type="ARBA" id="ARBA00022692"/>
    </source>
</evidence>
<keyword evidence="8" id="KW-1185">Reference proteome</keyword>
<dbReference type="PANTHER" id="PTHR30482">
    <property type="entry name" value="HIGH-AFFINITY BRANCHED-CHAIN AMINO ACID TRANSPORT SYSTEM PERMEASE"/>
    <property type="match status" value="1"/>
</dbReference>
<dbReference type="GO" id="GO:0015658">
    <property type="term" value="F:branched-chain amino acid transmembrane transporter activity"/>
    <property type="evidence" value="ECO:0007669"/>
    <property type="project" value="InterPro"/>
</dbReference>
<feature type="transmembrane region" description="Helical" evidence="6">
    <location>
        <begin position="49"/>
        <end position="71"/>
    </location>
</feature>
<feature type="transmembrane region" description="Helical" evidence="6">
    <location>
        <begin position="265"/>
        <end position="284"/>
    </location>
</feature>
<dbReference type="AlphaFoldDB" id="A0A158KHY7"/>
<keyword evidence="2" id="KW-1003">Cell membrane</keyword>
<protein>
    <submittedName>
        <fullName evidence="7">ABC transporter permease</fullName>
    </submittedName>
</protein>
<evidence type="ECO:0000256" key="5">
    <source>
        <dbReference type="ARBA" id="ARBA00023136"/>
    </source>
</evidence>
<feature type="transmembrane region" description="Helical" evidence="6">
    <location>
        <begin position="291"/>
        <end position="311"/>
    </location>
</feature>
<accession>A0A158KHY7</accession>
<feature type="transmembrane region" description="Helical" evidence="6">
    <location>
        <begin position="385"/>
        <end position="404"/>
    </location>
</feature>
<comment type="caution">
    <text evidence="7">The sequence shown here is derived from an EMBL/GenBank/DDBJ whole genome shotgun (WGS) entry which is preliminary data.</text>
</comment>
<evidence type="ECO:0000256" key="2">
    <source>
        <dbReference type="ARBA" id="ARBA00022475"/>
    </source>
</evidence>